<reference evidence="5" key="1">
    <citation type="submission" date="2023-10" db="EMBL/GenBank/DDBJ databases">
        <title>Genome assembly of Pristionchus species.</title>
        <authorList>
            <person name="Yoshida K."/>
            <person name="Sommer R.J."/>
        </authorList>
    </citation>
    <scope>NUCLEOTIDE SEQUENCE</scope>
    <source>
        <strain evidence="5">RS5133</strain>
    </source>
</reference>
<keyword evidence="6" id="KW-1185">Reference proteome</keyword>
<dbReference type="InterPro" id="IPR011009">
    <property type="entry name" value="Kinase-like_dom_sf"/>
</dbReference>
<dbReference type="GO" id="GO:0005737">
    <property type="term" value="C:cytoplasm"/>
    <property type="evidence" value="ECO:0007669"/>
    <property type="project" value="TreeGrafter"/>
</dbReference>
<feature type="non-terminal residue" evidence="5">
    <location>
        <position position="74"/>
    </location>
</feature>
<sequence length="74" mass="8660">HSYAVKRVHIKANDMTLEKARREATALADFDHPGIVRYFAAWLESPPAGWQISADIEMNRQLHGNQRTEMRYYE</sequence>
<keyword evidence="2" id="KW-0547">Nucleotide-binding</keyword>
<evidence type="ECO:0000313" key="6">
    <source>
        <dbReference type="Proteomes" id="UP001432322"/>
    </source>
</evidence>
<evidence type="ECO:0000313" key="5">
    <source>
        <dbReference type="EMBL" id="GMT16198.1"/>
    </source>
</evidence>
<evidence type="ECO:0000256" key="2">
    <source>
        <dbReference type="ARBA" id="ARBA00022741"/>
    </source>
</evidence>
<dbReference type="Proteomes" id="UP001432322">
    <property type="component" value="Unassembled WGS sequence"/>
</dbReference>
<comment type="caution">
    <text evidence="5">The sequence shown here is derived from an EMBL/GenBank/DDBJ whole genome shotgun (WGS) entry which is preliminary data.</text>
</comment>
<protein>
    <recommendedName>
        <fullName evidence="7">Protein kinase domain-containing protein</fullName>
    </recommendedName>
</protein>
<dbReference type="PANTHER" id="PTHR11042">
    <property type="entry name" value="EUKARYOTIC TRANSLATION INITIATION FACTOR 2-ALPHA KINASE EIF2-ALPHA KINASE -RELATED"/>
    <property type="match status" value="1"/>
</dbReference>
<dbReference type="EMBL" id="BTSY01000002">
    <property type="protein sequence ID" value="GMT16198.1"/>
    <property type="molecule type" value="Genomic_DNA"/>
</dbReference>
<gene>
    <name evidence="5" type="ORF">PFISCL1PPCAC_7495</name>
</gene>
<dbReference type="GO" id="GO:0005524">
    <property type="term" value="F:ATP binding"/>
    <property type="evidence" value="ECO:0007669"/>
    <property type="project" value="UniProtKB-KW"/>
</dbReference>
<dbReference type="GO" id="GO:0005634">
    <property type="term" value="C:nucleus"/>
    <property type="evidence" value="ECO:0007669"/>
    <property type="project" value="TreeGrafter"/>
</dbReference>
<feature type="non-terminal residue" evidence="5">
    <location>
        <position position="1"/>
    </location>
</feature>
<evidence type="ECO:0000256" key="4">
    <source>
        <dbReference type="ARBA" id="ARBA00022840"/>
    </source>
</evidence>
<evidence type="ECO:0008006" key="7">
    <source>
        <dbReference type="Google" id="ProtNLM"/>
    </source>
</evidence>
<dbReference type="Gene3D" id="3.30.200.20">
    <property type="entry name" value="Phosphorylase Kinase, domain 1"/>
    <property type="match status" value="1"/>
</dbReference>
<accession>A0AAV5VDD2</accession>
<dbReference type="InterPro" id="IPR050339">
    <property type="entry name" value="CC_SR_Kinase"/>
</dbReference>
<proteinExistence type="predicted"/>
<evidence type="ECO:0000256" key="3">
    <source>
        <dbReference type="ARBA" id="ARBA00022777"/>
    </source>
</evidence>
<keyword evidence="4" id="KW-0067">ATP-binding</keyword>
<dbReference type="SUPFAM" id="SSF56112">
    <property type="entry name" value="Protein kinase-like (PK-like)"/>
    <property type="match status" value="1"/>
</dbReference>
<keyword evidence="1" id="KW-0808">Transferase</keyword>
<dbReference type="PANTHER" id="PTHR11042:SF91">
    <property type="entry name" value="EUKARYOTIC TRANSLATION INITIATION FACTOR 2-ALPHA KINASE"/>
    <property type="match status" value="1"/>
</dbReference>
<organism evidence="5 6">
    <name type="scientific">Pristionchus fissidentatus</name>
    <dbReference type="NCBI Taxonomy" id="1538716"/>
    <lineage>
        <taxon>Eukaryota</taxon>
        <taxon>Metazoa</taxon>
        <taxon>Ecdysozoa</taxon>
        <taxon>Nematoda</taxon>
        <taxon>Chromadorea</taxon>
        <taxon>Rhabditida</taxon>
        <taxon>Rhabditina</taxon>
        <taxon>Diplogasteromorpha</taxon>
        <taxon>Diplogasteroidea</taxon>
        <taxon>Neodiplogasteridae</taxon>
        <taxon>Pristionchus</taxon>
    </lineage>
</organism>
<dbReference type="GO" id="GO:0004694">
    <property type="term" value="F:eukaryotic translation initiation factor 2alpha kinase activity"/>
    <property type="evidence" value="ECO:0007669"/>
    <property type="project" value="TreeGrafter"/>
</dbReference>
<name>A0AAV5VDD2_9BILA</name>
<dbReference type="AlphaFoldDB" id="A0AAV5VDD2"/>
<evidence type="ECO:0000256" key="1">
    <source>
        <dbReference type="ARBA" id="ARBA00022679"/>
    </source>
</evidence>
<keyword evidence="3" id="KW-0418">Kinase</keyword>